<evidence type="ECO:0000313" key="7">
    <source>
        <dbReference type="EMBL" id="AWI08086.1"/>
    </source>
</evidence>
<evidence type="ECO:0000256" key="2">
    <source>
        <dbReference type="ARBA" id="ARBA00022748"/>
    </source>
</evidence>
<dbReference type="CDD" id="cd02966">
    <property type="entry name" value="TlpA_like_family"/>
    <property type="match status" value="1"/>
</dbReference>
<keyword evidence="5" id="KW-0812">Transmembrane</keyword>
<dbReference type="PANTHER" id="PTHR42852">
    <property type="entry name" value="THIOL:DISULFIDE INTERCHANGE PROTEIN DSBE"/>
    <property type="match status" value="1"/>
</dbReference>
<sequence length="299" mass="32969">MKQNLPYAYLLFAIIAPLAVIFAGRELCGSCAADQAAWLAAVQTASGKTGVAAKLEAVEKRISAKLAAVDEATEKLLKEEIAALDEIVATHKAEQSDDVARVLVTKGSLYQRFLDNPDKAIEIYRRIKTEFPSTTQAGRVGEYIAKAEARKVRMAIRDSLKPGVQFPAFALTDIDGKPLSLEQYRGKIVLVDFWATWCPPCREEMPGVIAAHQKYRADGFEVIGISLDKDIATLRAFIAKNNMPWRQACDGKSWDGGMVEKYGVLSIPSTFLLDREGRIIAKNLHGDELDKQVRKALSK</sequence>
<protein>
    <recommendedName>
        <fullName evidence="6">Thioredoxin domain-containing protein</fullName>
    </recommendedName>
</protein>
<dbReference type="KEGG" id="elut:CKA38_01330"/>
<dbReference type="RefSeq" id="WP_108823893.1">
    <property type="nucleotide sequence ID" value="NZ_CP023004.1"/>
</dbReference>
<dbReference type="Pfam" id="PF00578">
    <property type="entry name" value="AhpC-TSA"/>
    <property type="match status" value="1"/>
</dbReference>
<dbReference type="GO" id="GO:0016491">
    <property type="term" value="F:oxidoreductase activity"/>
    <property type="evidence" value="ECO:0007669"/>
    <property type="project" value="InterPro"/>
</dbReference>
<organism evidence="7 8">
    <name type="scientific">Ereboglobus luteus</name>
    <dbReference type="NCBI Taxonomy" id="1796921"/>
    <lineage>
        <taxon>Bacteria</taxon>
        <taxon>Pseudomonadati</taxon>
        <taxon>Verrucomicrobiota</taxon>
        <taxon>Opitutia</taxon>
        <taxon>Opitutales</taxon>
        <taxon>Opitutaceae</taxon>
        <taxon>Ereboglobus</taxon>
    </lineage>
</organism>
<gene>
    <name evidence="7" type="ORF">CKA38_01330</name>
</gene>
<dbReference type="PANTHER" id="PTHR42852:SF6">
    <property type="entry name" value="THIOL:DISULFIDE INTERCHANGE PROTEIN DSBE"/>
    <property type="match status" value="1"/>
</dbReference>
<accession>A0A2U8DZS1</accession>
<dbReference type="PROSITE" id="PS51352">
    <property type="entry name" value="THIOREDOXIN_2"/>
    <property type="match status" value="1"/>
</dbReference>
<evidence type="ECO:0000313" key="8">
    <source>
        <dbReference type="Proteomes" id="UP000244896"/>
    </source>
</evidence>
<keyword evidence="3" id="KW-1015">Disulfide bond</keyword>
<evidence type="ECO:0000259" key="6">
    <source>
        <dbReference type="PROSITE" id="PS51352"/>
    </source>
</evidence>
<dbReference type="InterPro" id="IPR050553">
    <property type="entry name" value="Thioredoxin_ResA/DsbE_sf"/>
</dbReference>
<keyword evidence="4" id="KW-0676">Redox-active center</keyword>
<keyword evidence="2" id="KW-0201">Cytochrome c-type biogenesis</keyword>
<proteinExistence type="predicted"/>
<dbReference type="GO" id="GO:0017004">
    <property type="term" value="P:cytochrome complex assembly"/>
    <property type="evidence" value="ECO:0007669"/>
    <property type="project" value="UniProtKB-KW"/>
</dbReference>
<evidence type="ECO:0000256" key="4">
    <source>
        <dbReference type="ARBA" id="ARBA00023284"/>
    </source>
</evidence>
<evidence type="ECO:0000256" key="3">
    <source>
        <dbReference type="ARBA" id="ARBA00023157"/>
    </source>
</evidence>
<dbReference type="Gene3D" id="3.40.30.10">
    <property type="entry name" value="Glutaredoxin"/>
    <property type="match status" value="1"/>
</dbReference>
<reference evidence="7 8" key="1">
    <citation type="journal article" date="2018" name="Syst. Appl. Microbiol.">
        <title>Ereboglobus luteus gen. nov. sp. nov. from cockroach guts, and new insights into the oxygen relationship of the genera Opitutus and Didymococcus (Verrucomicrobia: Opitutaceae).</title>
        <authorList>
            <person name="Tegtmeier D."/>
            <person name="Belitz A."/>
            <person name="Radek R."/>
            <person name="Heimerl T."/>
            <person name="Brune A."/>
        </authorList>
    </citation>
    <scope>NUCLEOTIDE SEQUENCE [LARGE SCALE GENOMIC DNA]</scope>
    <source>
        <strain evidence="7 8">Ho45</strain>
    </source>
</reference>
<dbReference type="InterPro" id="IPR013766">
    <property type="entry name" value="Thioredoxin_domain"/>
</dbReference>
<dbReference type="InterPro" id="IPR036249">
    <property type="entry name" value="Thioredoxin-like_sf"/>
</dbReference>
<dbReference type="Proteomes" id="UP000244896">
    <property type="component" value="Chromosome"/>
</dbReference>
<dbReference type="EMBL" id="CP023004">
    <property type="protein sequence ID" value="AWI08086.1"/>
    <property type="molecule type" value="Genomic_DNA"/>
</dbReference>
<keyword evidence="5" id="KW-0472">Membrane</keyword>
<evidence type="ECO:0000256" key="1">
    <source>
        <dbReference type="ARBA" id="ARBA00004196"/>
    </source>
</evidence>
<evidence type="ECO:0000256" key="5">
    <source>
        <dbReference type="SAM" id="Phobius"/>
    </source>
</evidence>
<dbReference type="GO" id="GO:0016209">
    <property type="term" value="F:antioxidant activity"/>
    <property type="evidence" value="ECO:0007669"/>
    <property type="project" value="InterPro"/>
</dbReference>
<dbReference type="PROSITE" id="PS00194">
    <property type="entry name" value="THIOREDOXIN_1"/>
    <property type="match status" value="1"/>
</dbReference>
<dbReference type="SUPFAM" id="SSF52833">
    <property type="entry name" value="Thioredoxin-like"/>
    <property type="match status" value="1"/>
</dbReference>
<keyword evidence="5" id="KW-1133">Transmembrane helix</keyword>
<dbReference type="InterPro" id="IPR000866">
    <property type="entry name" value="AhpC/TSA"/>
</dbReference>
<name>A0A2U8DZS1_9BACT</name>
<keyword evidence="8" id="KW-1185">Reference proteome</keyword>
<dbReference type="GO" id="GO:0030313">
    <property type="term" value="C:cell envelope"/>
    <property type="evidence" value="ECO:0007669"/>
    <property type="project" value="UniProtKB-SubCell"/>
</dbReference>
<feature type="domain" description="Thioredoxin" evidence="6">
    <location>
        <begin position="160"/>
        <end position="299"/>
    </location>
</feature>
<dbReference type="AlphaFoldDB" id="A0A2U8DZS1"/>
<comment type="subcellular location">
    <subcellularLocation>
        <location evidence="1">Cell envelope</location>
    </subcellularLocation>
</comment>
<dbReference type="OrthoDB" id="184337at2"/>
<feature type="transmembrane region" description="Helical" evidence="5">
    <location>
        <begin position="7"/>
        <end position="24"/>
    </location>
</feature>
<dbReference type="InterPro" id="IPR017937">
    <property type="entry name" value="Thioredoxin_CS"/>
</dbReference>